<reference evidence="5 6" key="1">
    <citation type="journal article" date="2016" name="Sci. Rep.">
        <title>Metabolic traits of an uncultured archaeal lineage -MSBL1- from brine pools of the Red Sea.</title>
        <authorList>
            <person name="Mwirichia R."/>
            <person name="Alam I."/>
            <person name="Rashid M."/>
            <person name="Vinu M."/>
            <person name="Ba-Alawi W."/>
            <person name="Anthony Kamau A."/>
            <person name="Kamanda Ngugi D."/>
            <person name="Goker M."/>
            <person name="Klenk H.P."/>
            <person name="Bajic V."/>
            <person name="Stingl U."/>
        </authorList>
    </citation>
    <scope>NUCLEOTIDE SEQUENCE [LARGE SCALE GENOMIC DNA]</scope>
    <source>
        <strain evidence="5">SCGC-AAA382C18</strain>
    </source>
</reference>
<evidence type="ECO:0000313" key="5">
    <source>
        <dbReference type="EMBL" id="KXB07434.1"/>
    </source>
</evidence>
<keyword evidence="6" id="KW-1185">Reference proteome</keyword>
<dbReference type="InterPro" id="IPR020568">
    <property type="entry name" value="Ribosomal_Su5_D2-typ_SF"/>
</dbReference>
<dbReference type="Pfam" id="PF08544">
    <property type="entry name" value="GHMP_kinases_C"/>
    <property type="match status" value="1"/>
</dbReference>
<accession>A0A133VLV8</accession>
<sequence>MKVEIKTPARLHFGVLNPLDNKIRKYGGIGLAISEGGYNLTVRENDKLEVESPEEYRSLTKEIVNKIGRSCDTSTKVSIKIDKVIPRHVGLGSTTQLTLGLGKAITLIENLDISTTDLAKKLGRGKYSGVGTHAFDKGGFVGDGGVKNGGFPPLIFRHSVPKEWYFVVVIPDVERGPAEEGEERYMEGLESEKGLPGQICKLLILKMFPAIVQRDLEHFGSALTKVDKLVGEAFSHKQGGTFRDEVISRIRSYLLENGAYGAGQSSWGPTTYGLVCGKEEAKNLEKQVQSYLEEIGISGETIITTPDNEGATIAVR</sequence>
<comment type="subunit">
    <text evidence="2">Homodimer.</text>
</comment>
<dbReference type="PIRSF" id="PIRSF004884">
    <property type="entry name" value="Sugar_kin_arch"/>
    <property type="match status" value="1"/>
</dbReference>
<dbReference type="PANTHER" id="PTHR20861">
    <property type="entry name" value="HOMOSERINE/4-DIPHOSPHOCYTIDYL-2-C-METHYL-D-ERYTHRITOL KINASE"/>
    <property type="match status" value="1"/>
</dbReference>
<evidence type="ECO:0000259" key="4">
    <source>
        <dbReference type="Pfam" id="PF08544"/>
    </source>
</evidence>
<dbReference type="AlphaFoldDB" id="A0A133VLV8"/>
<evidence type="ECO:0000256" key="1">
    <source>
        <dbReference type="ARBA" id="ARBA00022679"/>
    </source>
</evidence>
<keyword evidence="2" id="KW-0328">Glycosyltransferase</keyword>
<feature type="domain" description="GHMP kinase N-terminal" evidence="3">
    <location>
        <begin position="61"/>
        <end position="124"/>
    </location>
</feature>
<comment type="caution">
    <text evidence="5">The sequence shown here is derived from an EMBL/GenBank/DDBJ whole genome shotgun (WGS) entry which is preliminary data.</text>
</comment>
<proteinExistence type="inferred from homology"/>
<dbReference type="InterPro" id="IPR013750">
    <property type="entry name" value="GHMP_kinase_C_dom"/>
</dbReference>
<dbReference type="InterPro" id="IPR004422">
    <property type="entry name" value="RFAP_synthase"/>
</dbReference>
<comment type="pathway">
    <text evidence="2">Cofactor biosynthesis; 5,6,7,8-tetrahydromethanopterin biosynthesis.</text>
</comment>
<comment type="catalytic activity">
    <reaction evidence="2">
        <text>5-phospho-alpha-D-ribose 1-diphosphate + 4-hydroxybenzoate + H(+) = 4-(beta-D-ribofuranosyl)phenol 5'-phosphate + CO2 + diphosphate</text>
        <dbReference type="Rhea" id="RHEA:48556"/>
        <dbReference type="ChEBI" id="CHEBI:15378"/>
        <dbReference type="ChEBI" id="CHEBI:16526"/>
        <dbReference type="ChEBI" id="CHEBI:17879"/>
        <dbReference type="ChEBI" id="CHEBI:33019"/>
        <dbReference type="ChEBI" id="CHEBI:58017"/>
        <dbReference type="ChEBI" id="CHEBI:82767"/>
        <dbReference type="EC" id="2.4.2.54"/>
    </reaction>
</comment>
<gene>
    <name evidence="5" type="ORF">AKJ52_00315</name>
</gene>
<dbReference type="NCBIfam" id="TIGR00144">
    <property type="entry name" value="beta_RFAP_syn"/>
    <property type="match status" value="1"/>
</dbReference>
<dbReference type="PANTHER" id="PTHR20861:SF6">
    <property type="entry name" value="BETA-RIBOFURANOSYLPHENOL 5'-PHOSPHATE SYNTHASE"/>
    <property type="match status" value="1"/>
</dbReference>
<evidence type="ECO:0000313" key="6">
    <source>
        <dbReference type="Proteomes" id="UP000070404"/>
    </source>
</evidence>
<dbReference type="SUPFAM" id="SSF54211">
    <property type="entry name" value="Ribosomal protein S5 domain 2-like"/>
    <property type="match status" value="1"/>
</dbReference>
<evidence type="ECO:0000256" key="2">
    <source>
        <dbReference type="PIRNR" id="PIRNR004884"/>
    </source>
</evidence>
<dbReference type="PATRIC" id="fig|1698281.3.peg.188"/>
<dbReference type="Proteomes" id="UP000070404">
    <property type="component" value="Unassembled WGS sequence"/>
</dbReference>
<evidence type="ECO:0000259" key="3">
    <source>
        <dbReference type="Pfam" id="PF00288"/>
    </source>
</evidence>
<name>A0A133VLV8_9EURY</name>
<feature type="domain" description="GHMP kinase C-terminal" evidence="4">
    <location>
        <begin position="209"/>
        <end position="292"/>
    </location>
</feature>
<dbReference type="EC" id="2.4.2.54" evidence="2"/>
<dbReference type="UniPathway" id="UPA00065"/>
<comment type="similarity">
    <text evidence="2">Belongs to the beta-RFA-P synthase family.</text>
</comment>
<dbReference type="GO" id="GO:0005524">
    <property type="term" value="F:ATP binding"/>
    <property type="evidence" value="ECO:0007669"/>
    <property type="project" value="UniProtKB-UniRule"/>
</dbReference>
<protein>
    <recommendedName>
        <fullName evidence="2">Beta-ribofuranosylaminobenzene 5'-phosphate synthase</fullName>
        <shortName evidence="2">Beta-RFA-P synthase</shortName>
        <ecNumber evidence="2">2.4.2.54</ecNumber>
    </recommendedName>
</protein>
<organism evidence="5 6">
    <name type="scientific">candidate division MSBL1 archaeon SCGC-AAA382C18</name>
    <dbReference type="NCBI Taxonomy" id="1698281"/>
    <lineage>
        <taxon>Archaea</taxon>
        <taxon>Methanobacteriati</taxon>
        <taxon>Methanobacteriota</taxon>
        <taxon>candidate division MSBL1</taxon>
    </lineage>
</organism>
<keyword evidence="1 2" id="KW-0808">Transferase</keyword>
<comment type="function">
    <text evidence="2">Catalyzes the condensation of 4-aminobenzoate (pABA) with 5-phospho-alpha-D-ribose 1-diphosphate (PRPP) to produce beta-ribofuranosylaminobenzene 5'-phosphate (beta-RFA-P).</text>
</comment>
<dbReference type="EMBL" id="LHYF01000002">
    <property type="protein sequence ID" value="KXB07434.1"/>
    <property type="molecule type" value="Genomic_DNA"/>
</dbReference>
<dbReference type="GO" id="GO:0043793">
    <property type="term" value="F:beta-ribofuranosylaminobenzene 5'-phosphate synthase activity"/>
    <property type="evidence" value="ECO:0007669"/>
    <property type="project" value="UniProtKB-EC"/>
</dbReference>
<dbReference type="InterPro" id="IPR006204">
    <property type="entry name" value="GHMP_kinase_N_dom"/>
</dbReference>
<dbReference type="Pfam" id="PF00288">
    <property type="entry name" value="GHMP_kinases_N"/>
    <property type="match status" value="1"/>
</dbReference>